<name>A0A8B7ZW23_ACAPL</name>
<dbReference type="SUPFAM" id="SSF49854">
    <property type="entry name" value="Spermadhesin, CUB domain"/>
    <property type="match status" value="1"/>
</dbReference>
<dbReference type="GeneID" id="110989127"/>
<dbReference type="InterPro" id="IPR051560">
    <property type="entry name" value="MAM_domain-containing"/>
</dbReference>
<comment type="caution">
    <text evidence="2">Lacks conserved residue(s) required for the propagation of feature annotation.</text>
</comment>
<dbReference type="Pfam" id="PF00431">
    <property type="entry name" value="CUB"/>
    <property type="match status" value="1"/>
</dbReference>
<dbReference type="Proteomes" id="UP000694845">
    <property type="component" value="Unplaced"/>
</dbReference>
<dbReference type="SUPFAM" id="SSF48726">
    <property type="entry name" value="Immunoglobulin"/>
    <property type="match status" value="4"/>
</dbReference>
<evidence type="ECO:0000256" key="1">
    <source>
        <dbReference type="ARBA" id="ARBA00023157"/>
    </source>
</evidence>
<dbReference type="KEGG" id="aplc:110989127"/>
<feature type="compositionally biased region" description="Basic and acidic residues" evidence="3">
    <location>
        <begin position="99"/>
        <end position="111"/>
    </location>
</feature>
<evidence type="ECO:0000259" key="4">
    <source>
        <dbReference type="PROSITE" id="PS01180"/>
    </source>
</evidence>
<evidence type="ECO:0000313" key="7">
    <source>
        <dbReference type="Proteomes" id="UP000694845"/>
    </source>
</evidence>
<dbReference type="InterPro" id="IPR007110">
    <property type="entry name" value="Ig-like_dom"/>
</dbReference>
<dbReference type="PANTHER" id="PTHR23282">
    <property type="entry name" value="APICAL ENDOSOMAL GLYCOPROTEIN PRECURSOR"/>
    <property type="match status" value="1"/>
</dbReference>
<dbReference type="InterPro" id="IPR013162">
    <property type="entry name" value="CD80_C2-set"/>
</dbReference>
<dbReference type="SMART" id="SM00137">
    <property type="entry name" value="MAM"/>
    <property type="match status" value="2"/>
</dbReference>
<dbReference type="OrthoDB" id="412155at2759"/>
<reference evidence="8" key="1">
    <citation type="submission" date="2025-08" db="UniProtKB">
        <authorList>
            <consortium name="RefSeq"/>
        </authorList>
    </citation>
    <scope>IDENTIFICATION</scope>
</reference>
<dbReference type="RefSeq" id="XP_022108965.1">
    <property type="nucleotide sequence ID" value="XM_022253273.1"/>
</dbReference>
<gene>
    <name evidence="8" type="primary">LOC110989127</name>
</gene>
<dbReference type="Pfam" id="PF08205">
    <property type="entry name" value="C2-set_2"/>
    <property type="match status" value="1"/>
</dbReference>
<feature type="domain" description="Ig-like" evidence="6">
    <location>
        <begin position="840"/>
        <end position="939"/>
    </location>
</feature>
<feature type="domain" description="Ig-like" evidence="6">
    <location>
        <begin position="462"/>
        <end position="560"/>
    </location>
</feature>
<dbReference type="SUPFAM" id="SSF49899">
    <property type="entry name" value="Concanavalin A-like lectins/glucanases"/>
    <property type="match status" value="2"/>
</dbReference>
<dbReference type="AlphaFoldDB" id="A0A8B7ZW23"/>
<feature type="compositionally biased region" description="Basic and acidic residues" evidence="3">
    <location>
        <begin position="140"/>
        <end position="150"/>
    </location>
</feature>
<evidence type="ECO:0000259" key="5">
    <source>
        <dbReference type="PROSITE" id="PS50060"/>
    </source>
</evidence>
<evidence type="ECO:0000259" key="6">
    <source>
        <dbReference type="PROSITE" id="PS50835"/>
    </source>
</evidence>
<dbReference type="CDD" id="cd00041">
    <property type="entry name" value="CUB"/>
    <property type="match status" value="1"/>
</dbReference>
<accession>A0A8B7ZW23</accession>
<organism evidence="7 8">
    <name type="scientific">Acanthaster planci</name>
    <name type="common">Crown-of-thorns starfish</name>
    <dbReference type="NCBI Taxonomy" id="133434"/>
    <lineage>
        <taxon>Eukaryota</taxon>
        <taxon>Metazoa</taxon>
        <taxon>Echinodermata</taxon>
        <taxon>Eleutherozoa</taxon>
        <taxon>Asterozoa</taxon>
        <taxon>Asteroidea</taxon>
        <taxon>Valvatacea</taxon>
        <taxon>Valvatida</taxon>
        <taxon>Acanthasteridae</taxon>
        <taxon>Acanthaster</taxon>
    </lineage>
</organism>
<feature type="compositionally biased region" description="Polar residues" evidence="3">
    <location>
        <begin position="112"/>
        <end position="139"/>
    </location>
</feature>
<evidence type="ECO:0000256" key="2">
    <source>
        <dbReference type="PROSITE-ProRule" id="PRU00059"/>
    </source>
</evidence>
<dbReference type="InterPro" id="IPR000859">
    <property type="entry name" value="CUB_dom"/>
</dbReference>
<evidence type="ECO:0000313" key="8">
    <source>
        <dbReference type="RefSeq" id="XP_022108965.1"/>
    </source>
</evidence>
<dbReference type="PROSITE" id="PS01180">
    <property type="entry name" value="CUB"/>
    <property type="match status" value="1"/>
</dbReference>
<protein>
    <submittedName>
        <fullName evidence="8">MAM and LDL-receptor class A domain-containing protein 2-like</fullName>
    </submittedName>
</protein>
<feature type="domain" description="MAM" evidence="5">
    <location>
        <begin position="296"/>
        <end position="478"/>
    </location>
</feature>
<feature type="domain" description="Ig-like" evidence="6">
    <location>
        <begin position="567"/>
        <end position="663"/>
    </location>
</feature>
<dbReference type="CDD" id="cd06263">
    <property type="entry name" value="MAM"/>
    <property type="match status" value="2"/>
</dbReference>
<keyword evidence="1" id="KW-1015">Disulfide bond</keyword>
<dbReference type="SMART" id="SM00042">
    <property type="entry name" value="CUB"/>
    <property type="match status" value="1"/>
</dbReference>
<dbReference type="PROSITE" id="PS50835">
    <property type="entry name" value="IG_LIKE"/>
    <property type="match status" value="4"/>
</dbReference>
<keyword evidence="7" id="KW-1185">Reference proteome</keyword>
<feature type="domain" description="CUB" evidence="4">
    <location>
        <begin position="170"/>
        <end position="288"/>
    </location>
</feature>
<sequence length="1077" mass="118414">MADFDPLNPPPKFVHGKKSDPKHPSKQSRRDSLTDQNKPSTPDKLADTDAQQQSATKPDARFLTEVVAKGHRKKSKPKEVVSNPLGQLKSPSPQRKLRKLSDTPQMEREESVSQTSTEENFSQILDESQMSTESPQIHPSQRDSESDHESVSSVVSVFDQERLTLNTGGCSTPIKNNSVQSTGLHVSQSERTQIVFPSNPGNYGNNEHETWTLTTDNHRRLLISFESFDTESCCDHLQIYDSTSGQRWTLSGSSHPAMLVSVGNTLQLTFSSDGSVTRTGFSLLASSIDRQEHGNFSCNFEEGFCGWKLSTEGDSYWTRQQGPTPTVDTGPNFDRTLGSRGGHYIYSSLGKGSEGDNAILISPLVSPGGLKLGNNWCFSFWYNMFGGDMGMLNVYRFPVWGNASEGELIFSWSGQCTTNVEWLKARVCVPNATSEFEIALEAVRGDGYRSDIAIDDIKIDAPEVFLFNSTEPFFACAGKVFLMEGVDQTFTCVSGNPNAELVWVLGDQQVPATDNNFHNRDKVTVSSTVLVSSTRDIHGVVLQCLAVDADHKVLDSSNVTLAVKVTPKASWISLIGSGGKELTPGGTVKVDSGIPYTFTCKANDTWPHVQIQWYLNGTLQETFRPNYGATEDSWTFTPTLESHRKEVKCVVRTRKLSDAHVVSAVILISASLQFNCTFEEGSCGWRQSAEDSSDWLVHHGPTPSSRTGPNFDRTLGNASGYYIYYEATPGGKGSNAILLSPPISPNSSQLANNWCFSFWYNMFGNDMGTLNVYQLPFRGSFSDGELIFTRSGEYTTGVEWLKARVCVPNATLEFEIALQAVRGEDFRSDIGIDDINTVTPGIYLFDSTENYPSSDGKAFLMEGVGHEFTCMVNDNPEAELVWILADNSIAATSQMFDNTDDSTVISNVLVSPTFDLHETMLLCKAVDIAGSLIDNINVTIVVEVTPKASRMSLIGSGGRQLTPGGTVNVNHGIPYTFTCEVRDTWPQAKIQWYLNDVLKESFIPPRESDGLVTTEHNWMLTPSADSHGLDVKCVAATASSLDAKVSVAVKLVVKSKYKEMYNYAGDCAFRDEVIIAL</sequence>
<dbReference type="InterPro" id="IPR013320">
    <property type="entry name" value="ConA-like_dom_sf"/>
</dbReference>
<dbReference type="PANTHER" id="PTHR23282:SF142">
    <property type="entry name" value="MAM DOMAIN-CONTAINING PROTEIN"/>
    <property type="match status" value="1"/>
</dbReference>
<feature type="region of interest" description="Disordered" evidence="3">
    <location>
        <begin position="1"/>
        <end position="153"/>
    </location>
</feature>
<dbReference type="Gene3D" id="2.60.120.200">
    <property type="match status" value="2"/>
</dbReference>
<dbReference type="InterPro" id="IPR013783">
    <property type="entry name" value="Ig-like_fold"/>
</dbReference>
<dbReference type="Gene3D" id="2.60.40.10">
    <property type="entry name" value="Immunoglobulins"/>
    <property type="match status" value="4"/>
</dbReference>
<dbReference type="InterPro" id="IPR036179">
    <property type="entry name" value="Ig-like_dom_sf"/>
</dbReference>
<dbReference type="Gene3D" id="2.60.120.290">
    <property type="entry name" value="Spermadhesin, CUB domain"/>
    <property type="match status" value="1"/>
</dbReference>
<feature type="domain" description="Ig-like" evidence="6">
    <location>
        <begin position="946"/>
        <end position="1046"/>
    </location>
</feature>
<dbReference type="GO" id="GO:0016020">
    <property type="term" value="C:membrane"/>
    <property type="evidence" value="ECO:0007669"/>
    <property type="project" value="InterPro"/>
</dbReference>
<proteinExistence type="predicted"/>
<evidence type="ECO:0000256" key="3">
    <source>
        <dbReference type="SAM" id="MobiDB-lite"/>
    </source>
</evidence>
<dbReference type="PROSITE" id="PS50060">
    <property type="entry name" value="MAM_2"/>
    <property type="match status" value="2"/>
</dbReference>
<dbReference type="InterPro" id="IPR000998">
    <property type="entry name" value="MAM_dom"/>
</dbReference>
<feature type="compositionally biased region" description="Basic and acidic residues" evidence="3">
    <location>
        <begin position="17"/>
        <end position="33"/>
    </location>
</feature>
<dbReference type="Pfam" id="PF00629">
    <property type="entry name" value="MAM"/>
    <property type="match status" value="2"/>
</dbReference>
<feature type="domain" description="MAM" evidence="5">
    <location>
        <begin position="674"/>
        <end position="836"/>
    </location>
</feature>
<dbReference type="InterPro" id="IPR035914">
    <property type="entry name" value="Sperma_CUB_dom_sf"/>
</dbReference>